<gene>
    <name evidence="1" type="ORF">DFR59_101324</name>
</gene>
<protein>
    <submittedName>
        <fullName evidence="1">Uncharacterized protein</fullName>
    </submittedName>
</protein>
<reference evidence="1 2" key="1">
    <citation type="submission" date="2018-07" db="EMBL/GenBank/DDBJ databases">
        <title>Genomic Encyclopedia of Type Strains, Phase IV (KMG-IV): sequencing the most valuable type-strain genomes for metagenomic binning, comparative biology and taxonomic classification.</title>
        <authorList>
            <person name="Goeker M."/>
        </authorList>
    </citation>
    <scope>NUCLEOTIDE SEQUENCE [LARGE SCALE GENOMIC DNA]</scope>
    <source>
        <strain evidence="1 2">DSM 25281</strain>
    </source>
</reference>
<evidence type="ECO:0000313" key="1">
    <source>
        <dbReference type="EMBL" id="RDI47665.1"/>
    </source>
</evidence>
<dbReference type="Proteomes" id="UP000255326">
    <property type="component" value="Unassembled WGS sequence"/>
</dbReference>
<dbReference type="EMBL" id="QQAY01000001">
    <property type="protein sequence ID" value="RDI47665.1"/>
    <property type="molecule type" value="Genomic_DNA"/>
</dbReference>
<dbReference type="AlphaFoldDB" id="A0A370GVG8"/>
<name>A0A370GVG8_9BACI</name>
<comment type="caution">
    <text evidence="1">The sequence shown here is derived from an EMBL/GenBank/DDBJ whole genome shotgun (WGS) entry which is preliminary data.</text>
</comment>
<evidence type="ECO:0000313" key="2">
    <source>
        <dbReference type="Proteomes" id="UP000255326"/>
    </source>
</evidence>
<accession>A0A370GVG8</accession>
<organism evidence="1 2">
    <name type="scientific">Falsibacillus pallidus</name>
    <dbReference type="NCBI Taxonomy" id="493781"/>
    <lineage>
        <taxon>Bacteria</taxon>
        <taxon>Bacillati</taxon>
        <taxon>Bacillota</taxon>
        <taxon>Bacilli</taxon>
        <taxon>Bacillales</taxon>
        <taxon>Bacillaceae</taxon>
        <taxon>Falsibacillus</taxon>
    </lineage>
</organism>
<dbReference type="RefSeq" id="WP_114743877.1">
    <property type="nucleotide sequence ID" value="NZ_QQAY01000001.1"/>
</dbReference>
<dbReference type="OrthoDB" id="2455488at2"/>
<sequence>MSQEDWEFKLNALQNGELKEFQVLKEEFLAFREFLVKRSDFKHFQGTAQRGGNVTYIYSDTPRS</sequence>
<proteinExistence type="predicted"/>
<keyword evidence="2" id="KW-1185">Reference proteome</keyword>